<organism evidence="2 3">
    <name type="scientific">Armillaria ostoyae</name>
    <name type="common">Armillaria root rot fungus</name>
    <dbReference type="NCBI Taxonomy" id="47428"/>
    <lineage>
        <taxon>Eukaryota</taxon>
        <taxon>Fungi</taxon>
        <taxon>Dikarya</taxon>
        <taxon>Basidiomycota</taxon>
        <taxon>Agaricomycotina</taxon>
        <taxon>Agaricomycetes</taxon>
        <taxon>Agaricomycetidae</taxon>
        <taxon>Agaricales</taxon>
        <taxon>Marasmiineae</taxon>
        <taxon>Physalacriaceae</taxon>
        <taxon>Armillaria</taxon>
    </lineage>
</organism>
<dbReference type="EMBL" id="FUEG01000032">
    <property type="protein sequence ID" value="SJL16027.1"/>
    <property type="molecule type" value="Genomic_DNA"/>
</dbReference>
<keyword evidence="3" id="KW-1185">Reference proteome</keyword>
<proteinExistence type="predicted"/>
<accession>A0A284S4W3</accession>
<reference evidence="3" key="1">
    <citation type="journal article" date="2017" name="Nat. Ecol. Evol.">
        <title>Genome expansion and lineage-specific genetic innovations in the forest pathogenic fungi Armillaria.</title>
        <authorList>
            <person name="Sipos G."/>
            <person name="Prasanna A.N."/>
            <person name="Walter M.C."/>
            <person name="O'Connor E."/>
            <person name="Balint B."/>
            <person name="Krizsan K."/>
            <person name="Kiss B."/>
            <person name="Hess J."/>
            <person name="Varga T."/>
            <person name="Slot J."/>
            <person name="Riley R."/>
            <person name="Boka B."/>
            <person name="Rigling D."/>
            <person name="Barry K."/>
            <person name="Lee J."/>
            <person name="Mihaltcheva S."/>
            <person name="LaButti K."/>
            <person name="Lipzen A."/>
            <person name="Waldron R."/>
            <person name="Moloney N.M."/>
            <person name="Sperisen C."/>
            <person name="Kredics L."/>
            <person name="Vagvoelgyi C."/>
            <person name="Patrignani A."/>
            <person name="Fitzpatrick D."/>
            <person name="Nagy I."/>
            <person name="Doyle S."/>
            <person name="Anderson J.B."/>
            <person name="Grigoriev I.V."/>
            <person name="Gueldener U."/>
            <person name="Muensterkoetter M."/>
            <person name="Nagy L.G."/>
        </authorList>
    </citation>
    <scope>NUCLEOTIDE SEQUENCE [LARGE SCALE GENOMIC DNA]</scope>
    <source>
        <strain evidence="3">C18/9</strain>
    </source>
</reference>
<gene>
    <name evidence="2" type="ORF">ARMOST_19542</name>
</gene>
<feature type="compositionally biased region" description="Basic and acidic residues" evidence="1">
    <location>
        <begin position="1"/>
        <end position="23"/>
    </location>
</feature>
<sequence length="208" mass="22888">MPLDREDTSSVQHDESKDIDERPTAGFKSNALGSSCTQHEVSCYSQFSMHIEGDIATFLHHATTPSLRDRPTRVAGTLTTCQTSVGSCIQKSHQTLAPPRSHDKHGCTSGAELPSLPFTPLPFIIAAVCEKTIGLERSSISVNFDEQRGRWRSDDQNAVIVKESGARLKFFYERECNTVPVVASPGDNIASALWSWIAAKQRGWATLR</sequence>
<evidence type="ECO:0000313" key="2">
    <source>
        <dbReference type="EMBL" id="SJL16027.1"/>
    </source>
</evidence>
<feature type="region of interest" description="Disordered" evidence="1">
    <location>
        <begin position="1"/>
        <end position="31"/>
    </location>
</feature>
<dbReference type="Proteomes" id="UP000219338">
    <property type="component" value="Unassembled WGS sequence"/>
</dbReference>
<evidence type="ECO:0000313" key="3">
    <source>
        <dbReference type="Proteomes" id="UP000219338"/>
    </source>
</evidence>
<evidence type="ECO:0000256" key="1">
    <source>
        <dbReference type="SAM" id="MobiDB-lite"/>
    </source>
</evidence>
<dbReference type="AlphaFoldDB" id="A0A284S4W3"/>
<name>A0A284S4W3_ARMOS</name>
<protein>
    <submittedName>
        <fullName evidence="2">Uncharacterized protein</fullName>
    </submittedName>
</protein>